<name>A0A166AHX6_METOA</name>
<evidence type="ECO:0000313" key="1">
    <source>
        <dbReference type="EMBL" id="KZX12053.1"/>
    </source>
</evidence>
<reference evidence="2" key="1">
    <citation type="journal article" date="2016" name="Genome Announc.">
        <title>Draft Genome Sequences of Methanobrevibacter curvatus DSM11111, Methanobrevibacter cuticularis DSM11139, Methanobrevibacter filiformis DSM11501, and Methanobrevibacter oralis DSM7256.</title>
        <authorList>
            <person name="Poehlein A."/>
            <person name="Seedorf H."/>
        </authorList>
    </citation>
    <scope>NUCLEOTIDE SEQUENCE [LARGE SCALE GENOMIC DNA]</scope>
    <source>
        <strain evidence="2">DSM 7256 / JCM 30027 / ZR</strain>
    </source>
</reference>
<sequence length="1773" mass="195350">MTIIGASNGQTILDGNDETCIFKSISADSIVTLINITFTHGKAETGSAITTSGNLTIDNCTFDSNYATNLATIYTTGINLKITNSIFKNDYGVDGFADIYASGTNIDIINSTFINSTSGYSEGYNSIPSLLITSRKANIIGNRFENMTGSYESGTFKLESEEPKIINNTFINCNYTGSETGGIISFLNAYIQNNIFINCNTTKALINPLTNFNAYLKFKNLTVNGTEFKLICEVTDDLNNSVSTTYGKVHFFIDSEDIGSSKANNGIASLIVNKLLENGDYTLSGTYYHYENNPFEVNVKNATIHVDFNHDPLELWVSNDGNDITGNGSKNNPFKSLKHALNYGFENTINLTIHMKNGIYNGDDNRNLHYSNIAKLTIIGESYKNTIIDAEKAETIFTFGNYLNVTLKNMTLKNTSGYVINAYMLKIYDSIIENVGSFEIQYSDKSKIIINNLTYSNSGSIQLYNPEIYNSEFKNCNILNKYYFLMANALGEDIIHVENTTIINNSNIHGSVFSASGNLIRLINNNYINNSAHSAYSNFVFYHRANKITSINETFIGNNVTNYIASFGPFGTYAEIIIENITFRNNYATNDGAGLIIQSGKIKGGKFINNTALNNGGAITILPHHNSNQLPDIILENVSFENNSATNGKDIFIKKGEYGQVNGQLENITVNFNNLITKTPYDTVTANITHPSGATIGGGIVTFNLNGSYMGIAEVINGMAKLSYLGFENGNYSLSGTYDYGTNTTKYNNAFVNVTLNLLKENITLYVSDSRGNDENGDGSYENPYKTIGNALNDGYKQSKVILIKILEGNYSGEFNNNIKIYDFNITLIGEGIDKTIITGNTTNNCIITVLNNSGKGLVKLINMTISDAQKTAIFIEKNTNIFIDNVKFTKNHGTSGGAINNKGTLNIINSIFYNNGNSNIYVSMYEHGGAIYNSGITTIDNSTFIANYALSYANIYNNGILNISNSNIQDPIRVFQSWKGNAISIGGPGNMNLINSKIFRSGKSVSELIGSNDTNTINLHFVISISAGKMLLKNTTIDGNDANYYVSGGSTYYNAAIITDCPSNIEIYNTTFLNLNNILFLGHETTIDINESYIRNVSSIVEKKFLIDYNLTVSNSYFADGTISTYNYNNSNICLNNNWWGSNFKPTYKVANVDTNPETWLILTLNQSALSKNIILAFKVSDGENITDYTGQLYPRHFTMSSINGTLKSANGTIINHITNLIKIMKNATSYYVEATVDNQTVNLTQNITHNVTIVAKDIIIDYGTTTINVNVLFDNQPADNETITLNLNNKKYTAKTNNGTATFNIDIIPHGTYTLKYIINATKLHGEVLNSSNLTINRINANINATSHSVIVGNDVKVEINIPNDLTGTINVLLNNKTYQAEITNNKAIAIIPNLAQGEYIAKITYSGDDKYLPTNTTVNIKVLGINITAPDVEKYYKGSEKLQIITKDSEGNAIIGQNIQIKLNGKNYTATTNNEGIASIELDLNIGKYSATIIFNDKKINASITIKSTIHAPNMTRGYNSGLDYQTTLLNVDGTPLSHTNITFNIQGKTYSITTDAKGVAKLNKKLAIGTYNILIINPTNLEKQTKTLKIISRINNNKNLIGDYLSGLKYKIRIIDDNGKTAGTGKIVKITINKKTYNIPTDKNGYATLKITLTPKTYYITATYKGQSVKNKITIKQILKTTKTTTIKKSAKKITLKATLKKSNKKALKNKKITFKFKGKTYTTKTNKKGIAKITIKKNVIKKLKIGKTYPVKITYVKNTITGSVKIKK</sequence>
<dbReference type="InterPro" id="IPR006626">
    <property type="entry name" value="PbH1"/>
</dbReference>
<dbReference type="Gene3D" id="2.60.40.10">
    <property type="entry name" value="Immunoglobulins"/>
    <property type="match status" value="1"/>
</dbReference>
<dbReference type="InterPro" id="IPR011050">
    <property type="entry name" value="Pectin_lyase_fold/virulence"/>
</dbReference>
<comment type="caution">
    <text evidence="1">The sequence shown here is derived from an EMBL/GenBank/DDBJ whole genome shotgun (WGS) entry which is preliminary data.</text>
</comment>
<dbReference type="Gene3D" id="2.160.20.10">
    <property type="entry name" value="Single-stranded right-handed beta-helix, Pectin lyase-like"/>
    <property type="match status" value="1"/>
</dbReference>
<accession>A0A166AHX6</accession>
<proteinExistence type="predicted"/>
<dbReference type="InterPro" id="IPR013783">
    <property type="entry name" value="Ig-like_fold"/>
</dbReference>
<dbReference type="EMBL" id="LWMU01000077">
    <property type="protein sequence ID" value="KZX12053.1"/>
    <property type="molecule type" value="Genomic_DNA"/>
</dbReference>
<keyword evidence="2" id="KW-1185">Reference proteome</keyword>
<dbReference type="Proteomes" id="UP000077428">
    <property type="component" value="Unassembled WGS sequence"/>
</dbReference>
<dbReference type="PATRIC" id="fig|66851.6.peg.1442"/>
<evidence type="ECO:0008006" key="3">
    <source>
        <dbReference type="Google" id="ProtNLM"/>
    </source>
</evidence>
<dbReference type="SMART" id="SM00710">
    <property type="entry name" value="PbH1"/>
    <property type="match status" value="9"/>
</dbReference>
<evidence type="ECO:0000313" key="2">
    <source>
        <dbReference type="Proteomes" id="UP000077428"/>
    </source>
</evidence>
<dbReference type="Gene3D" id="3.30.1910.20">
    <property type="entry name" value="asparaginyl-tRNA synthetase, N-terminal domain"/>
    <property type="match status" value="1"/>
</dbReference>
<dbReference type="InterPro" id="IPR012334">
    <property type="entry name" value="Pectin_lyas_fold"/>
</dbReference>
<organism evidence="1 2">
    <name type="scientific">Methanobrevibacter oralis</name>
    <dbReference type="NCBI Taxonomy" id="66851"/>
    <lineage>
        <taxon>Archaea</taxon>
        <taxon>Methanobacteriati</taxon>
        <taxon>Methanobacteriota</taxon>
        <taxon>Methanomada group</taxon>
        <taxon>Methanobacteria</taxon>
        <taxon>Methanobacteriales</taxon>
        <taxon>Methanobacteriaceae</taxon>
        <taxon>Methanobrevibacter</taxon>
    </lineage>
</organism>
<protein>
    <recommendedName>
        <fullName evidence="3">Bacterial Ig-like domain protein</fullName>
    </recommendedName>
</protein>
<gene>
    <name evidence="1" type="ORF">MBORA_13240</name>
</gene>
<dbReference type="SUPFAM" id="SSF51126">
    <property type="entry name" value="Pectin lyase-like"/>
    <property type="match status" value="4"/>
</dbReference>